<evidence type="ECO:0000256" key="1">
    <source>
        <dbReference type="SAM" id="Phobius"/>
    </source>
</evidence>
<sequence length="176" mass="18604">MTDPLRIPLTQDRAIWLFAIDLPDEQVDAFLETGLAAALGAAELDPAQVEVIDTDTIRLIGLATYLTEANGMDDATVAPDAVLLDSLKGRLLMVFRAALGTGGTHLSPQAPLRFIGHYTEPATGPILPMPATASAKGVLEGPRGKPVSDAAMSGRIAMAVLVFLFIFTAVFIWMAS</sequence>
<dbReference type="RefSeq" id="WP_185798665.1">
    <property type="nucleotide sequence ID" value="NZ_JACLQD010000005.1"/>
</dbReference>
<reference evidence="2 3" key="1">
    <citation type="journal article" date="2017" name="Int. J. Syst. Evol. Microbiol.">
        <title>Gemmobacter straminiformis sp. nov., isolated from an artificial fountain.</title>
        <authorList>
            <person name="Kang J.Y."/>
            <person name="Kim M.J."/>
            <person name="Chun J."/>
            <person name="Son K.P."/>
            <person name="Jahng K.Y."/>
        </authorList>
    </citation>
    <scope>NUCLEOTIDE SEQUENCE [LARGE SCALE GENOMIC DNA]</scope>
    <source>
        <strain evidence="2 3">CAM-8</strain>
    </source>
</reference>
<organism evidence="2 3">
    <name type="scientific">Paragemmobacter straminiformis</name>
    <dbReference type="NCBI Taxonomy" id="2045119"/>
    <lineage>
        <taxon>Bacteria</taxon>
        <taxon>Pseudomonadati</taxon>
        <taxon>Pseudomonadota</taxon>
        <taxon>Alphaproteobacteria</taxon>
        <taxon>Rhodobacterales</taxon>
        <taxon>Paracoccaceae</taxon>
        <taxon>Paragemmobacter</taxon>
    </lineage>
</organism>
<evidence type="ECO:0000313" key="3">
    <source>
        <dbReference type="Proteomes" id="UP000555411"/>
    </source>
</evidence>
<protein>
    <submittedName>
        <fullName evidence="2">Uncharacterized protein</fullName>
    </submittedName>
</protein>
<feature type="transmembrane region" description="Helical" evidence="1">
    <location>
        <begin position="156"/>
        <end position="175"/>
    </location>
</feature>
<keyword evidence="1" id="KW-0812">Transmembrane</keyword>
<dbReference type="Proteomes" id="UP000555411">
    <property type="component" value="Unassembled WGS sequence"/>
</dbReference>
<name>A0A842IBI9_9RHOB</name>
<dbReference type="EMBL" id="JACLQD010000005">
    <property type="protein sequence ID" value="MBC2837045.1"/>
    <property type="molecule type" value="Genomic_DNA"/>
</dbReference>
<keyword evidence="1" id="KW-0472">Membrane</keyword>
<gene>
    <name evidence="2" type="ORF">H7F16_16120</name>
</gene>
<accession>A0A842IBI9</accession>
<keyword evidence="3" id="KW-1185">Reference proteome</keyword>
<proteinExistence type="predicted"/>
<keyword evidence="1" id="KW-1133">Transmembrane helix</keyword>
<dbReference type="AlphaFoldDB" id="A0A842IBI9"/>
<comment type="caution">
    <text evidence="2">The sequence shown here is derived from an EMBL/GenBank/DDBJ whole genome shotgun (WGS) entry which is preliminary data.</text>
</comment>
<evidence type="ECO:0000313" key="2">
    <source>
        <dbReference type="EMBL" id="MBC2837045.1"/>
    </source>
</evidence>